<feature type="region of interest" description="Disordered" evidence="1">
    <location>
        <begin position="1"/>
        <end position="247"/>
    </location>
</feature>
<reference evidence="2 3" key="1">
    <citation type="submission" date="2019-01" db="EMBL/GenBank/DDBJ databases">
        <authorList>
            <person name="Sayadi A."/>
        </authorList>
    </citation>
    <scope>NUCLEOTIDE SEQUENCE [LARGE SCALE GENOMIC DNA]</scope>
</reference>
<feature type="compositionally biased region" description="Low complexity" evidence="1">
    <location>
        <begin position="224"/>
        <end position="233"/>
    </location>
</feature>
<feature type="compositionally biased region" description="Gly residues" evidence="1">
    <location>
        <begin position="44"/>
        <end position="54"/>
    </location>
</feature>
<keyword evidence="3" id="KW-1185">Reference proteome</keyword>
<dbReference type="AlphaFoldDB" id="A0A653BRN9"/>
<feature type="compositionally biased region" description="Basic and acidic residues" evidence="1">
    <location>
        <begin position="136"/>
        <end position="151"/>
    </location>
</feature>
<dbReference type="Proteomes" id="UP000410492">
    <property type="component" value="Unassembled WGS sequence"/>
</dbReference>
<feature type="non-terminal residue" evidence="2">
    <location>
        <position position="1"/>
    </location>
</feature>
<evidence type="ECO:0000313" key="2">
    <source>
        <dbReference type="EMBL" id="VEN38262.1"/>
    </source>
</evidence>
<gene>
    <name evidence="2" type="ORF">CALMAC_LOCUS3209</name>
</gene>
<dbReference type="EMBL" id="CAACVG010004228">
    <property type="protein sequence ID" value="VEN38262.1"/>
    <property type="molecule type" value="Genomic_DNA"/>
</dbReference>
<feature type="compositionally biased region" description="Basic and acidic residues" evidence="1">
    <location>
        <begin position="1"/>
        <end position="24"/>
    </location>
</feature>
<protein>
    <submittedName>
        <fullName evidence="2">Uncharacterized protein</fullName>
    </submittedName>
</protein>
<accession>A0A653BRN9</accession>
<evidence type="ECO:0000256" key="1">
    <source>
        <dbReference type="SAM" id="MobiDB-lite"/>
    </source>
</evidence>
<sequence>RFQEPRRGRQRELSIGRGSVREDEQLPPIANGARLFGGPPSAPGRGGEQGGPGQTGTHQEALQSDQRRQGARRGTQRGTGTGEENPRGNLPEGPYLYYRTMGGRGPDRNGETRPGDVLVAGAPVRQRRRADQSLGEDVHNKREDEGGREGDVGGAEPDPGAAARPDVPGGGGTDARTPLEAREQPHVLPTPRSDQGVAHPRERHGGDDQHAGAQVASAERRGRATATAAATTAERGHRRTRCQGEGK</sequence>
<evidence type="ECO:0000313" key="3">
    <source>
        <dbReference type="Proteomes" id="UP000410492"/>
    </source>
</evidence>
<feature type="non-terminal residue" evidence="2">
    <location>
        <position position="247"/>
    </location>
</feature>
<feature type="compositionally biased region" description="Basic and acidic residues" evidence="1">
    <location>
        <begin position="105"/>
        <end position="114"/>
    </location>
</feature>
<feature type="compositionally biased region" description="Basic and acidic residues" evidence="1">
    <location>
        <begin position="199"/>
        <end position="210"/>
    </location>
</feature>
<name>A0A653BRN9_CALMS</name>
<organism evidence="2 3">
    <name type="scientific">Callosobruchus maculatus</name>
    <name type="common">Southern cowpea weevil</name>
    <name type="synonym">Pulse bruchid</name>
    <dbReference type="NCBI Taxonomy" id="64391"/>
    <lineage>
        <taxon>Eukaryota</taxon>
        <taxon>Metazoa</taxon>
        <taxon>Ecdysozoa</taxon>
        <taxon>Arthropoda</taxon>
        <taxon>Hexapoda</taxon>
        <taxon>Insecta</taxon>
        <taxon>Pterygota</taxon>
        <taxon>Neoptera</taxon>
        <taxon>Endopterygota</taxon>
        <taxon>Coleoptera</taxon>
        <taxon>Polyphaga</taxon>
        <taxon>Cucujiformia</taxon>
        <taxon>Chrysomeloidea</taxon>
        <taxon>Chrysomelidae</taxon>
        <taxon>Bruchinae</taxon>
        <taxon>Bruchini</taxon>
        <taxon>Callosobruchus</taxon>
    </lineage>
</organism>
<proteinExistence type="predicted"/>